<dbReference type="PRINTS" id="PR00081">
    <property type="entry name" value="GDHRDH"/>
</dbReference>
<dbReference type="EMBL" id="JAAQHG020000003">
    <property type="protein sequence ID" value="KAL1590268.1"/>
    <property type="molecule type" value="Genomic_DNA"/>
</dbReference>
<dbReference type="InterPro" id="IPR036291">
    <property type="entry name" value="NAD(P)-bd_dom_sf"/>
</dbReference>
<keyword evidence="2" id="KW-0521">NADP</keyword>
<organism evidence="4 5">
    <name type="scientific">Cladosporium halotolerans</name>
    <dbReference type="NCBI Taxonomy" id="1052096"/>
    <lineage>
        <taxon>Eukaryota</taxon>
        <taxon>Fungi</taxon>
        <taxon>Dikarya</taxon>
        <taxon>Ascomycota</taxon>
        <taxon>Pezizomycotina</taxon>
        <taxon>Dothideomycetes</taxon>
        <taxon>Dothideomycetidae</taxon>
        <taxon>Cladosporiales</taxon>
        <taxon>Cladosporiaceae</taxon>
        <taxon>Cladosporium</taxon>
    </lineage>
</organism>
<dbReference type="Gene3D" id="3.40.50.720">
    <property type="entry name" value="NAD(P)-binding Rossmann-like Domain"/>
    <property type="match status" value="1"/>
</dbReference>
<dbReference type="RefSeq" id="XP_069233373.1">
    <property type="nucleotide sequence ID" value="XM_069369995.1"/>
</dbReference>
<comment type="similarity">
    <text evidence="1">Belongs to the short-chain dehydrogenases/reductases (SDR) family.</text>
</comment>
<dbReference type="GeneID" id="96002833"/>
<dbReference type="InterPro" id="IPR020904">
    <property type="entry name" value="Sc_DH/Rdtase_CS"/>
</dbReference>
<evidence type="ECO:0000313" key="5">
    <source>
        <dbReference type="Proteomes" id="UP000803884"/>
    </source>
</evidence>
<evidence type="ECO:0000313" key="4">
    <source>
        <dbReference type="EMBL" id="KAL1590268.1"/>
    </source>
</evidence>
<name>A0AB34L3R2_9PEZI</name>
<dbReference type="InterPro" id="IPR002347">
    <property type="entry name" value="SDR_fam"/>
</dbReference>
<dbReference type="PANTHER" id="PTHR43669:SF11">
    <property type="entry name" value="SHORT-CHAIN DEHYDROGENASE_OXIDOREDUCTASE"/>
    <property type="match status" value="1"/>
</dbReference>
<dbReference type="Proteomes" id="UP000803884">
    <property type="component" value="Unassembled WGS sequence"/>
</dbReference>
<evidence type="ECO:0000256" key="3">
    <source>
        <dbReference type="ARBA" id="ARBA00023002"/>
    </source>
</evidence>
<keyword evidence="3" id="KW-0560">Oxidoreductase</keyword>
<dbReference type="AlphaFoldDB" id="A0AB34L3R2"/>
<reference evidence="4 5" key="1">
    <citation type="journal article" date="2020" name="Microbiol. Resour. Announc.">
        <title>Draft Genome Sequence of a Cladosporium Species Isolated from the Mesophotic Ascidian Didemnum maculosum.</title>
        <authorList>
            <person name="Gioti A."/>
            <person name="Siaperas R."/>
            <person name="Nikolaivits E."/>
            <person name="Le Goff G."/>
            <person name="Ouazzani J."/>
            <person name="Kotoulas G."/>
            <person name="Topakas E."/>
        </authorList>
    </citation>
    <scope>NUCLEOTIDE SEQUENCE [LARGE SCALE GENOMIC DNA]</scope>
    <source>
        <strain evidence="4 5">TM138-S3</strain>
    </source>
</reference>
<evidence type="ECO:0000256" key="2">
    <source>
        <dbReference type="ARBA" id="ARBA00022857"/>
    </source>
</evidence>
<accession>A0AB34L3R2</accession>
<dbReference type="PANTHER" id="PTHR43669">
    <property type="entry name" value="5-KETO-D-GLUCONATE 5-REDUCTASE"/>
    <property type="match status" value="1"/>
</dbReference>
<dbReference type="SUPFAM" id="SSF51735">
    <property type="entry name" value="NAD(P)-binding Rossmann-fold domains"/>
    <property type="match status" value="1"/>
</dbReference>
<evidence type="ECO:0000256" key="1">
    <source>
        <dbReference type="ARBA" id="ARBA00006484"/>
    </source>
</evidence>
<protein>
    <submittedName>
        <fullName evidence="4">Uncharacterized protein</fullName>
    </submittedName>
</protein>
<sequence>MPSLQYKKVLVLGATSGIGWALAAKLVETGTSVIVSGRRKENLDKFVSQYGSKGNVDSAVFDITDHKAIPGFAADMFSRHPELDCVWMNSGLQRAVNWAKPETVDLDKMDLEMNTNYTANMHLTKAFLPHLQKKAPQETSIIYTTSGLALVPILHCPNYCATKAAMHHMILAMRQQLKDAGSNVKIIELYPPAVQTELHDAEMGDKGKQVGMPLDEFTEEAFAGLCAEANEQVPVQMVKTFMGYNGWEQERQATFQKMVQAMKSQSH</sequence>
<comment type="caution">
    <text evidence="4">The sequence shown here is derived from an EMBL/GenBank/DDBJ whole genome shotgun (WGS) entry which is preliminary data.</text>
</comment>
<dbReference type="Pfam" id="PF00106">
    <property type="entry name" value="adh_short"/>
    <property type="match status" value="1"/>
</dbReference>
<dbReference type="PROSITE" id="PS00061">
    <property type="entry name" value="ADH_SHORT"/>
    <property type="match status" value="1"/>
</dbReference>
<dbReference type="GO" id="GO:0016491">
    <property type="term" value="F:oxidoreductase activity"/>
    <property type="evidence" value="ECO:0007669"/>
    <property type="project" value="UniProtKB-KW"/>
</dbReference>
<keyword evidence="5" id="KW-1185">Reference proteome</keyword>
<proteinExistence type="inferred from homology"/>
<gene>
    <name evidence="4" type="ORF">WHR41_01389</name>
</gene>